<evidence type="ECO:0000256" key="3">
    <source>
        <dbReference type="ARBA" id="ARBA00022491"/>
    </source>
</evidence>
<evidence type="ECO:0000256" key="4">
    <source>
        <dbReference type="ARBA" id="ARBA00022795"/>
    </source>
</evidence>
<evidence type="ECO:0000259" key="10">
    <source>
        <dbReference type="Pfam" id="PF04316"/>
    </source>
</evidence>
<reference evidence="11 12" key="1">
    <citation type="submission" date="2006-09" db="EMBL/GenBank/DDBJ databases">
        <authorList>
            <person name="Emerson D."/>
            <person name="Ferriera S."/>
            <person name="Johnson J."/>
            <person name="Kravitz S."/>
            <person name="Halpern A."/>
            <person name="Remington K."/>
            <person name="Beeson K."/>
            <person name="Tran B."/>
            <person name="Rogers Y.-H."/>
            <person name="Friedman R."/>
            <person name="Venter J.C."/>
        </authorList>
    </citation>
    <scope>NUCLEOTIDE SEQUENCE [LARGE SCALE GENOMIC DNA]</scope>
    <source>
        <strain evidence="11 12">PV-1</strain>
    </source>
</reference>
<keyword evidence="5" id="KW-0805">Transcription regulation</keyword>
<evidence type="ECO:0000256" key="5">
    <source>
        <dbReference type="ARBA" id="ARBA00023015"/>
    </source>
</evidence>
<dbReference type="AlphaFoldDB" id="Q0EYE3"/>
<keyword evidence="12" id="KW-1185">Reference proteome</keyword>
<dbReference type="HOGENOM" id="CLU_2343393_0_0_0"/>
<dbReference type="GO" id="GO:0044781">
    <property type="term" value="P:bacterial-type flagellum organization"/>
    <property type="evidence" value="ECO:0007669"/>
    <property type="project" value="UniProtKB-KW"/>
</dbReference>
<dbReference type="EMBL" id="AATS01000010">
    <property type="protein sequence ID" value="EAU54249.1"/>
    <property type="molecule type" value="Genomic_DNA"/>
</dbReference>
<evidence type="ECO:0000256" key="7">
    <source>
        <dbReference type="ARBA" id="ARBA00024739"/>
    </source>
</evidence>
<accession>Q0EYE3</accession>
<keyword evidence="4" id="KW-1005">Bacterial flagellum biogenesis</keyword>
<feature type="region of interest" description="Disordered" evidence="9">
    <location>
        <begin position="1"/>
        <end position="42"/>
    </location>
</feature>
<evidence type="ECO:0000256" key="8">
    <source>
        <dbReference type="ARBA" id="ARBA00030117"/>
    </source>
</evidence>
<dbReference type="STRING" id="314344.AL013_06170"/>
<evidence type="ECO:0000313" key="12">
    <source>
        <dbReference type="Proteomes" id="UP000005297"/>
    </source>
</evidence>
<dbReference type="InParanoid" id="Q0EYE3"/>
<keyword evidence="3" id="KW-0678">Repressor</keyword>
<organism evidence="11 12">
    <name type="scientific">Mariprofundus ferrooxydans PV-1</name>
    <dbReference type="NCBI Taxonomy" id="314345"/>
    <lineage>
        <taxon>Bacteria</taxon>
        <taxon>Pseudomonadati</taxon>
        <taxon>Pseudomonadota</taxon>
        <taxon>Candidatius Mariprofundia</taxon>
        <taxon>Mariprofundales</taxon>
        <taxon>Mariprofundaceae</taxon>
        <taxon>Mariprofundus</taxon>
    </lineage>
</organism>
<evidence type="ECO:0000256" key="9">
    <source>
        <dbReference type="SAM" id="MobiDB-lite"/>
    </source>
</evidence>
<feature type="domain" description="Anti-sigma-28 factor FlgM C-terminal" evidence="10">
    <location>
        <begin position="34"/>
        <end position="87"/>
    </location>
</feature>
<dbReference type="Proteomes" id="UP000005297">
    <property type="component" value="Unassembled WGS sequence"/>
</dbReference>
<gene>
    <name evidence="11" type="ORF">SPV1_05794</name>
</gene>
<dbReference type="Pfam" id="PF04316">
    <property type="entry name" value="FlgM"/>
    <property type="match status" value="1"/>
</dbReference>
<feature type="compositionally biased region" description="Polar residues" evidence="9">
    <location>
        <begin position="1"/>
        <end position="18"/>
    </location>
</feature>
<dbReference type="InterPro" id="IPR031316">
    <property type="entry name" value="FlgM_C"/>
</dbReference>
<protein>
    <recommendedName>
        <fullName evidence="2">Negative regulator of flagellin synthesis</fullName>
    </recommendedName>
    <alternativeName>
        <fullName evidence="8">Anti-sigma-28 factor</fullName>
    </alternativeName>
</protein>
<evidence type="ECO:0000313" key="11">
    <source>
        <dbReference type="EMBL" id="EAU54249.1"/>
    </source>
</evidence>
<dbReference type="RefSeq" id="WP_009851452.1">
    <property type="nucleotide sequence ID" value="NZ_DS022295.1"/>
</dbReference>
<dbReference type="GO" id="GO:0045892">
    <property type="term" value="P:negative regulation of DNA-templated transcription"/>
    <property type="evidence" value="ECO:0007669"/>
    <property type="project" value="InterPro"/>
</dbReference>
<comment type="caution">
    <text evidence="11">The sequence shown here is derived from an EMBL/GenBank/DDBJ whole genome shotgun (WGS) entry which is preliminary data.</text>
</comment>
<dbReference type="OrthoDB" id="5295908at2"/>
<keyword evidence="6" id="KW-0804">Transcription</keyword>
<dbReference type="InterPro" id="IPR007412">
    <property type="entry name" value="FlgM"/>
</dbReference>
<dbReference type="InterPro" id="IPR035890">
    <property type="entry name" value="Anti-sigma-28_factor_FlgM_sf"/>
</dbReference>
<dbReference type="SUPFAM" id="SSF101498">
    <property type="entry name" value="Anti-sigma factor FlgM"/>
    <property type="match status" value="1"/>
</dbReference>
<sequence length="97" mass="10425">MRVNNSGTATGIHKSSGTGKAKDKATASTGKSRDSVQVTDSASLREKAQVMLADMSPVRMERIEEIRDALENGTYPQDSHKVATQIVANALAEHPWS</sequence>
<dbReference type="NCBIfam" id="TIGR03824">
    <property type="entry name" value="FlgM_jcvi"/>
    <property type="match status" value="1"/>
</dbReference>
<evidence type="ECO:0000256" key="6">
    <source>
        <dbReference type="ARBA" id="ARBA00023163"/>
    </source>
</evidence>
<feature type="compositionally biased region" description="Polar residues" evidence="9">
    <location>
        <begin position="26"/>
        <end position="42"/>
    </location>
</feature>
<comment type="function">
    <text evidence="7">Responsible for the coupling of flagellin expression to flagellar assembly by preventing expression of the flagellin genes when a component of the middle class of proteins is defective. It negatively regulates flagellar genes by inhibiting the activity of FliA by directly binding to FliA.</text>
</comment>
<name>Q0EYE3_9PROT</name>
<evidence type="ECO:0000256" key="1">
    <source>
        <dbReference type="ARBA" id="ARBA00005322"/>
    </source>
</evidence>
<comment type="similarity">
    <text evidence="1">Belongs to the FlgM family.</text>
</comment>
<evidence type="ECO:0000256" key="2">
    <source>
        <dbReference type="ARBA" id="ARBA00017823"/>
    </source>
</evidence>
<proteinExistence type="inferred from homology"/>